<name>A0A2W7C9Y1_9HYPH</name>
<gene>
    <name evidence="1" type="ORF">B5V02_10710</name>
</gene>
<organism evidence="1 2">
    <name type="scientific">Mesorhizobium kowhaii</name>
    <dbReference type="NCBI Taxonomy" id="1300272"/>
    <lineage>
        <taxon>Bacteria</taxon>
        <taxon>Pseudomonadati</taxon>
        <taxon>Pseudomonadota</taxon>
        <taxon>Alphaproteobacteria</taxon>
        <taxon>Hyphomicrobiales</taxon>
        <taxon>Phyllobacteriaceae</taxon>
        <taxon>Mesorhizobium</taxon>
    </lineage>
</organism>
<proteinExistence type="predicted"/>
<reference evidence="2" key="1">
    <citation type="submission" date="2017-03" db="EMBL/GenBank/DDBJ databases">
        <authorList>
            <person name="Safronova V.I."/>
            <person name="Sazanova A.L."/>
            <person name="Chirak E.R."/>
        </authorList>
    </citation>
    <scope>NUCLEOTIDE SEQUENCE [LARGE SCALE GENOMIC DNA]</scope>
    <source>
        <strain evidence="2">Ach-343</strain>
    </source>
</reference>
<dbReference type="AlphaFoldDB" id="A0A2W7C9Y1"/>
<protein>
    <submittedName>
        <fullName evidence="1">Uncharacterized protein</fullName>
    </submittedName>
</protein>
<dbReference type="Proteomes" id="UP000248616">
    <property type="component" value="Unassembled WGS sequence"/>
</dbReference>
<dbReference type="OrthoDB" id="8092944at2"/>
<accession>A0A2W7C9Y1</accession>
<dbReference type="EMBL" id="MZXV01000026">
    <property type="protein sequence ID" value="PZV38518.1"/>
    <property type="molecule type" value="Genomic_DNA"/>
</dbReference>
<comment type="caution">
    <text evidence="1">The sequence shown here is derived from an EMBL/GenBank/DDBJ whole genome shotgun (WGS) entry which is preliminary data.</text>
</comment>
<evidence type="ECO:0000313" key="1">
    <source>
        <dbReference type="EMBL" id="PZV38518.1"/>
    </source>
</evidence>
<evidence type="ECO:0000313" key="2">
    <source>
        <dbReference type="Proteomes" id="UP000248616"/>
    </source>
</evidence>
<dbReference type="RefSeq" id="WP_111544207.1">
    <property type="nucleotide sequence ID" value="NZ_JBHLYT010000062.1"/>
</dbReference>
<keyword evidence="2" id="KW-1185">Reference proteome</keyword>
<sequence>MDDDLRLKLKELSHSMQTRAAELALPGGNTDISALMSGIALTLEALLVIAEESKTPRSGPSVEPPTSLSN</sequence>